<dbReference type="EMBL" id="JYDR01000030">
    <property type="protein sequence ID" value="KRY73857.1"/>
    <property type="molecule type" value="Genomic_DNA"/>
</dbReference>
<gene>
    <name evidence="1" type="ORF">T4A_8144</name>
</gene>
<evidence type="ECO:0000313" key="1">
    <source>
        <dbReference type="EMBL" id="KRY73857.1"/>
    </source>
</evidence>
<accession>A0A0V1EJW5</accession>
<comment type="caution">
    <text evidence="1">The sequence shown here is derived from an EMBL/GenBank/DDBJ whole genome shotgun (WGS) entry which is preliminary data.</text>
</comment>
<dbReference type="AlphaFoldDB" id="A0A0V1EJW5"/>
<organism evidence="1 2">
    <name type="scientific">Trichinella pseudospiralis</name>
    <name type="common">Parasitic roundworm</name>
    <dbReference type="NCBI Taxonomy" id="6337"/>
    <lineage>
        <taxon>Eukaryota</taxon>
        <taxon>Metazoa</taxon>
        <taxon>Ecdysozoa</taxon>
        <taxon>Nematoda</taxon>
        <taxon>Enoplea</taxon>
        <taxon>Dorylaimia</taxon>
        <taxon>Trichinellida</taxon>
        <taxon>Trichinellidae</taxon>
        <taxon>Trichinella</taxon>
    </lineage>
</organism>
<reference evidence="1 2" key="1">
    <citation type="submission" date="2015-01" db="EMBL/GenBank/DDBJ databases">
        <title>Evolution of Trichinella species and genotypes.</title>
        <authorList>
            <person name="Korhonen P.K."/>
            <person name="Edoardo P."/>
            <person name="Giuseppe L.R."/>
            <person name="Gasser R.B."/>
        </authorList>
    </citation>
    <scope>NUCLEOTIDE SEQUENCE [LARGE SCALE GENOMIC DNA]</scope>
    <source>
        <strain evidence="1">ISS13</strain>
    </source>
</reference>
<dbReference type="Proteomes" id="UP000054632">
    <property type="component" value="Unassembled WGS sequence"/>
</dbReference>
<evidence type="ECO:0000313" key="2">
    <source>
        <dbReference type="Proteomes" id="UP000054632"/>
    </source>
</evidence>
<name>A0A0V1EJW5_TRIPS</name>
<sequence length="125" mass="14543">MPLRLFNRTTGKSVLAIEAFNLVDMKNIKLLKIYLLSSLPLDGRTTEQSNDANHSVYDKDNFNTELKLFFSHAQFCICQAFDLLHLYGYIDKFLKRVSKMIKWNGSKDQINVLIARNNFCFRSTL</sequence>
<protein>
    <submittedName>
        <fullName evidence="1">Uncharacterized protein</fullName>
    </submittedName>
</protein>
<proteinExistence type="predicted"/>